<evidence type="ECO:0000256" key="3">
    <source>
        <dbReference type="ARBA" id="ARBA00022705"/>
    </source>
</evidence>
<evidence type="ECO:0000259" key="9">
    <source>
        <dbReference type="SMART" id="SM00479"/>
    </source>
</evidence>
<dbReference type="InterPro" id="IPR013520">
    <property type="entry name" value="Ribonucl_H"/>
</dbReference>
<dbReference type="SUPFAM" id="SSF53098">
    <property type="entry name" value="Ribonuclease H-like"/>
    <property type="match status" value="1"/>
</dbReference>
<dbReference type="GO" id="GO:0003676">
    <property type="term" value="F:nucleic acid binding"/>
    <property type="evidence" value="ECO:0007669"/>
    <property type="project" value="InterPro"/>
</dbReference>
<proteinExistence type="predicted"/>
<dbReference type="GO" id="GO:0006260">
    <property type="term" value="P:DNA replication"/>
    <property type="evidence" value="ECO:0007669"/>
    <property type="project" value="UniProtKB-KW"/>
</dbReference>
<dbReference type="InterPro" id="IPR036420">
    <property type="entry name" value="BRCT_dom_sf"/>
</dbReference>
<dbReference type="Proteomes" id="UP000199599">
    <property type="component" value="Unassembled WGS sequence"/>
</dbReference>
<dbReference type="GO" id="GO:0003887">
    <property type="term" value="F:DNA-directed DNA polymerase activity"/>
    <property type="evidence" value="ECO:0007669"/>
    <property type="project" value="UniProtKB-KW"/>
</dbReference>
<evidence type="ECO:0000256" key="7">
    <source>
        <dbReference type="ARBA" id="ARBA00022932"/>
    </source>
</evidence>
<dbReference type="Gene3D" id="3.30.420.10">
    <property type="entry name" value="Ribonuclease H-like superfamily/Ribonuclease H"/>
    <property type="match status" value="1"/>
</dbReference>
<dbReference type="PANTHER" id="PTHR30231">
    <property type="entry name" value="DNA POLYMERASE III SUBUNIT EPSILON"/>
    <property type="match status" value="1"/>
</dbReference>
<dbReference type="Gene3D" id="3.40.50.10190">
    <property type="entry name" value="BRCT domain"/>
    <property type="match status" value="1"/>
</dbReference>
<feature type="domain" description="Exonuclease" evidence="9">
    <location>
        <begin position="32"/>
        <end position="200"/>
    </location>
</feature>
<evidence type="ECO:0000313" key="10">
    <source>
        <dbReference type="EMBL" id="SFD55149.1"/>
    </source>
</evidence>
<dbReference type="GO" id="GO:0005829">
    <property type="term" value="C:cytosol"/>
    <property type="evidence" value="ECO:0007669"/>
    <property type="project" value="TreeGrafter"/>
</dbReference>
<keyword evidence="1" id="KW-0808">Transferase</keyword>
<keyword evidence="3" id="KW-0235">DNA replication</keyword>
<dbReference type="SUPFAM" id="SSF52113">
    <property type="entry name" value="BRCT domain"/>
    <property type="match status" value="1"/>
</dbReference>
<keyword evidence="2" id="KW-0548">Nucleotidyltransferase</keyword>
<evidence type="ECO:0000256" key="4">
    <source>
        <dbReference type="ARBA" id="ARBA00022722"/>
    </source>
</evidence>
<name>A0A1I1T967_9LACO</name>
<dbReference type="PANTHER" id="PTHR30231:SF4">
    <property type="entry name" value="PROTEIN NEN2"/>
    <property type="match status" value="1"/>
</dbReference>
<dbReference type="RefSeq" id="WP_090093685.1">
    <property type="nucleotide sequence ID" value="NZ_CBCRVU010000002.1"/>
</dbReference>
<dbReference type="InterPro" id="IPR012337">
    <property type="entry name" value="RNaseH-like_sf"/>
</dbReference>
<organism evidence="10 11">
    <name type="scientific">Lactobacillus bombicola</name>
    <dbReference type="NCBI Taxonomy" id="1505723"/>
    <lineage>
        <taxon>Bacteria</taxon>
        <taxon>Bacillati</taxon>
        <taxon>Bacillota</taxon>
        <taxon>Bacilli</taxon>
        <taxon>Lactobacillales</taxon>
        <taxon>Lactobacillaceae</taxon>
        <taxon>Lactobacillus</taxon>
    </lineage>
</organism>
<keyword evidence="4" id="KW-0540">Nuclease</keyword>
<evidence type="ECO:0000256" key="8">
    <source>
        <dbReference type="ARBA" id="ARBA00070925"/>
    </source>
</evidence>
<dbReference type="STRING" id="1505723.SAMN04487792_1341"/>
<evidence type="ECO:0000256" key="6">
    <source>
        <dbReference type="ARBA" id="ARBA00022839"/>
    </source>
</evidence>
<evidence type="ECO:0000256" key="1">
    <source>
        <dbReference type="ARBA" id="ARBA00022679"/>
    </source>
</evidence>
<reference evidence="11" key="1">
    <citation type="submission" date="2016-10" db="EMBL/GenBank/DDBJ databases">
        <authorList>
            <person name="Varghese N."/>
            <person name="Submissions S."/>
        </authorList>
    </citation>
    <scope>NUCLEOTIDE SEQUENCE [LARGE SCALE GENOMIC DNA]</scope>
    <source>
        <strain evidence="11">R-53102</strain>
    </source>
</reference>
<evidence type="ECO:0000256" key="2">
    <source>
        <dbReference type="ARBA" id="ARBA00022695"/>
    </source>
</evidence>
<keyword evidence="5" id="KW-0378">Hydrolase</keyword>
<sequence length="317" mass="36067">MSIFITNGILHVADAQNKLRAKGQEQPAFIDDYTLLDIETTGLNPYRDHVTELGAIKVRNNKVVNQFSQLVVYPRSNHVPTFITNLNGITEELLCSKGIPVKTAMAEFRQFIGEDIIVGYNVNFDLNFLYDLTQKFNLPRLSNDYVDVLRLARVYYPFKRNRLLDCMQRAGIAEVEEHHGLADSLATKKVYDDFRMHFTDQLLMKAQAKLKNIDLLGPKLAPADLGIHPPINNKKIVFSDEISMSKSEAIQMVNNLGGQGQIAVQADTNYVVLADKGFFSKNNFLWQQAQKYNRAGAKIKRLSESYFLNMIDEWARS</sequence>
<dbReference type="EMBL" id="FOMN01000008">
    <property type="protein sequence ID" value="SFD55149.1"/>
    <property type="molecule type" value="Genomic_DNA"/>
</dbReference>
<dbReference type="AlphaFoldDB" id="A0A1I1T967"/>
<dbReference type="GO" id="GO:0008408">
    <property type="term" value="F:3'-5' exonuclease activity"/>
    <property type="evidence" value="ECO:0007669"/>
    <property type="project" value="TreeGrafter"/>
</dbReference>
<dbReference type="Pfam" id="PF00929">
    <property type="entry name" value="RNase_T"/>
    <property type="match status" value="1"/>
</dbReference>
<dbReference type="InterPro" id="IPR036397">
    <property type="entry name" value="RNaseH_sf"/>
</dbReference>
<protein>
    <recommendedName>
        <fullName evidence="8">DNA polymerase III polC-type</fullName>
    </recommendedName>
</protein>
<keyword evidence="7" id="KW-0239">DNA-directed DNA polymerase</keyword>
<dbReference type="SMART" id="SM00479">
    <property type="entry name" value="EXOIII"/>
    <property type="match status" value="1"/>
</dbReference>
<keyword evidence="6" id="KW-0269">Exonuclease</keyword>
<dbReference type="FunFam" id="3.30.420.10:FF:000045">
    <property type="entry name" value="3'-5' exonuclease DinG"/>
    <property type="match status" value="1"/>
</dbReference>
<evidence type="ECO:0000256" key="5">
    <source>
        <dbReference type="ARBA" id="ARBA00022801"/>
    </source>
</evidence>
<gene>
    <name evidence="10" type="ORF">SAMN04487792_1341</name>
</gene>
<evidence type="ECO:0000313" key="11">
    <source>
        <dbReference type="Proteomes" id="UP000199599"/>
    </source>
</evidence>
<accession>A0A1I1T967</accession>
<dbReference type="CDD" id="cd06127">
    <property type="entry name" value="DEDDh"/>
    <property type="match status" value="1"/>
</dbReference>